<dbReference type="EMBL" id="AVOT02008966">
    <property type="protein sequence ID" value="MBW0487096.1"/>
    <property type="molecule type" value="Genomic_DNA"/>
</dbReference>
<dbReference type="InterPro" id="IPR015940">
    <property type="entry name" value="UBA"/>
</dbReference>
<proteinExistence type="predicted"/>
<feature type="compositionally biased region" description="Polar residues" evidence="1">
    <location>
        <begin position="157"/>
        <end position="173"/>
    </location>
</feature>
<feature type="domain" description="UBA" evidence="2">
    <location>
        <begin position="95"/>
        <end position="137"/>
    </location>
</feature>
<dbReference type="Pfam" id="PF04194">
    <property type="entry name" value="PDCD2_C"/>
    <property type="match status" value="1"/>
</dbReference>
<evidence type="ECO:0000259" key="2">
    <source>
        <dbReference type="PROSITE" id="PS50030"/>
    </source>
</evidence>
<dbReference type="Proteomes" id="UP000765509">
    <property type="component" value="Unassembled WGS sequence"/>
</dbReference>
<protein>
    <recommendedName>
        <fullName evidence="2">UBA domain-containing protein</fullName>
    </recommendedName>
</protein>
<dbReference type="SUPFAM" id="SSF54001">
    <property type="entry name" value="Cysteine proteinases"/>
    <property type="match status" value="1"/>
</dbReference>
<name>A0A9Q3CL46_9BASI</name>
<sequence length="1255" mass="141222">MILLMILEGERLIGIIKCFVGDGSIDFFLRFSQGFTHILIYSGSVIDLTIKGNEVSKLNHSINSFNSKHFKFIQPESCLCFIYRSFLSVNMPDFEHSENIARVKEVMGNTYEDKVILKALTINQNNFERALNYLLEGHLNSQSDDPATDQLRQSLTDAFTNTPHPSSTNTRLSGTGEIGWGESDWSKNPLSAQNSISPPHYGWANPSSENPSSENISLDPVDDSREPLVLPTSPPKGSYQPVTVTGQTTPTEDFSASDQPYSIQANRQTPAITARTTAAPPRLEKLHLASPDLRAIEDNPDKRYEAELNAAIEASLAPDSGLPKSSQPAVASDACPLKDLSTEDEQMSKALEESLAMSGSKTLETEGRFLHPPAYNRRRSPGTPTALRVHNPHLVFLPCVLSAMYAAKPFRDRILAFQPPPELVNPELVQHDIQGLWNGKSSWRAGENWPEKPLAIEIILAIQRLFAAMSHTTRSYLDVHELSLLLGYEEGEMISWSLNEPNKGCHRTYEVIAEAWRELSLTMLKQKYPQGDDEKMMEEYDVARRLFHWRGHKLPLPLPEEEASHDFLSTLTDNSTTSLTLNTRGSTLNDIYTCIDAQVWLPESNLAHFLDGISQVLAFEIDRKSSNSHLAWSTVSTSAYHIPDQKTPFKLEPEFWVDRYLLQKRHKIFELREEISRIEGEADVSLARRDQLSQAGGKDLLSTLKAAVEYLSTATQFPTTTSSEREQKKKEVLPKFQEALSRLETELLSLDHKAKMALAAAKAVFDIDEMKEVGPHDLCAVVVSDGFSGREHMWTYIKADDGKWFKSLDQTLVEVSPETVLSDPAGLHMNSGHIFAIYVRRPFVEEPAVDSLNIRLTPHLEKAIIEDNEHFAAEVLESKTMPQASYVRVEPDVVMSSDSPRSDVAEVGIEVDSPLRLTGGAKLDIDEESVEELDSDQEESSEDEDEKFAELGFLQEITQPLNIKTMTGKVGGRPIWLNPFLPLSTPFITCCSCGFPMAFLMQMNAPEDSNPDAYFRTIYIFVCRKFSCLKLHGPGALKAFRVQYPETYEPPWQNINTQLDNELSFLPTYREWEIICEEEPFDINIAKSPELISMKKLDSTSLQDEDAKTKGTKVHVDEAFLTFQSRIARAPDQILRYLRVSTPSIEPLWVNEPPQETKAFQKLLRCGNCGKQRTAEFQILSTILLSLGIQDEGEKTDELDFGTLIIYTCPASCSKTINSISSIDNEDIRPSQNQPWFQEFCWIQMFSNHSVFNNV</sequence>
<dbReference type="GO" id="GO:0005737">
    <property type="term" value="C:cytoplasm"/>
    <property type="evidence" value="ECO:0007669"/>
    <property type="project" value="InterPro"/>
</dbReference>
<dbReference type="AlphaFoldDB" id="A0A9Q3CL46"/>
<comment type="caution">
    <text evidence="3">The sequence shown here is derived from an EMBL/GenBank/DDBJ whole genome shotgun (WGS) entry which is preliminary data.</text>
</comment>
<keyword evidence="4" id="KW-1185">Reference proteome</keyword>
<dbReference type="OrthoDB" id="443682at2759"/>
<evidence type="ECO:0000313" key="4">
    <source>
        <dbReference type="Proteomes" id="UP000765509"/>
    </source>
</evidence>
<feature type="compositionally biased region" description="Low complexity" evidence="1">
    <location>
        <begin position="240"/>
        <end position="251"/>
    </location>
</feature>
<gene>
    <name evidence="3" type="ORF">O181_026811</name>
</gene>
<dbReference type="PANTHER" id="PTHR12298:SF4">
    <property type="entry name" value="PROGRAMMED CELL DEATH PROTEIN 2"/>
    <property type="match status" value="1"/>
</dbReference>
<accession>A0A9Q3CL46</accession>
<evidence type="ECO:0000256" key="1">
    <source>
        <dbReference type="SAM" id="MobiDB-lite"/>
    </source>
</evidence>
<feature type="region of interest" description="Disordered" evidence="1">
    <location>
        <begin position="926"/>
        <end position="945"/>
    </location>
</feature>
<dbReference type="InterPro" id="IPR038765">
    <property type="entry name" value="Papain-like_cys_pep_sf"/>
</dbReference>
<dbReference type="PANTHER" id="PTHR12298">
    <property type="entry name" value="PCDC2 PROGRAMMED CELL DEATH PROTEIN 2 -RELATED"/>
    <property type="match status" value="1"/>
</dbReference>
<feature type="compositionally biased region" description="Low complexity" evidence="1">
    <location>
        <begin position="205"/>
        <end position="215"/>
    </location>
</feature>
<dbReference type="InterPro" id="IPR007320">
    <property type="entry name" value="PDCD2_C"/>
</dbReference>
<feature type="region of interest" description="Disordered" evidence="1">
    <location>
        <begin position="157"/>
        <end position="257"/>
    </location>
</feature>
<reference evidence="3" key="1">
    <citation type="submission" date="2021-03" db="EMBL/GenBank/DDBJ databases">
        <title>Draft genome sequence of rust myrtle Austropuccinia psidii MF-1, a brazilian biotype.</title>
        <authorList>
            <person name="Quecine M.C."/>
            <person name="Pachon D.M.R."/>
            <person name="Bonatelli M.L."/>
            <person name="Correr F.H."/>
            <person name="Franceschini L.M."/>
            <person name="Leite T.F."/>
            <person name="Margarido G.R.A."/>
            <person name="Almeida C.A."/>
            <person name="Ferrarezi J.A."/>
            <person name="Labate C.A."/>
        </authorList>
    </citation>
    <scope>NUCLEOTIDE SEQUENCE</scope>
    <source>
        <strain evidence="3">MF-1</strain>
    </source>
</reference>
<feature type="compositionally biased region" description="Polar residues" evidence="1">
    <location>
        <begin position="186"/>
        <end position="197"/>
    </location>
</feature>
<dbReference type="PROSITE" id="PS50030">
    <property type="entry name" value="UBA"/>
    <property type="match status" value="1"/>
</dbReference>
<evidence type="ECO:0000313" key="3">
    <source>
        <dbReference type="EMBL" id="MBW0487096.1"/>
    </source>
</evidence>
<dbReference type="GO" id="GO:0005634">
    <property type="term" value="C:nucleus"/>
    <property type="evidence" value="ECO:0007669"/>
    <property type="project" value="TreeGrafter"/>
</dbReference>
<organism evidence="3 4">
    <name type="scientific">Austropuccinia psidii MF-1</name>
    <dbReference type="NCBI Taxonomy" id="1389203"/>
    <lineage>
        <taxon>Eukaryota</taxon>
        <taxon>Fungi</taxon>
        <taxon>Dikarya</taxon>
        <taxon>Basidiomycota</taxon>
        <taxon>Pucciniomycotina</taxon>
        <taxon>Pucciniomycetes</taxon>
        <taxon>Pucciniales</taxon>
        <taxon>Sphaerophragmiaceae</taxon>
        <taxon>Austropuccinia</taxon>
    </lineage>
</organism>